<dbReference type="GO" id="GO:0015891">
    <property type="term" value="P:siderophore transport"/>
    <property type="evidence" value="ECO:0007669"/>
    <property type="project" value="InterPro"/>
</dbReference>
<evidence type="ECO:0000256" key="6">
    <source>
        <dbReference type="ARBA" id="ARBA00022692"/>
    </source>
</evidence>
<comment type="subcellular location">
    <subcellularLocation>
        <location evidence="1 14">Cell outer membrane</location>
        <topology evidence="1 14">Multi-pass membrane protein</topology>
    </subcellularLocation>
</comment>
<feature type="domain" description="TonB-dependent receptor plug" evidence="19">
    <location>
        <begin position="74"/>
        <end position="172"/>
    </location>
</feature>
<evidence type="ECO:0000256" key="2">
    <source>
        <dbReference type="ARBA" id="ARBA00009810"/>
    </source>
</evidence>
<keyword evidence="4 14" id="KW-1134">Transmembrane beta strand</keyword>
<dbReference type="InterPro" id="IPR010917">
    <property type="entry name" value="TonB_rcpt_CS"/>
</dbReference>
<dbReference type="InterPro" id="IPR010105">
    <property type="entry name" value="TonB_sidphr_rcpt"/>
</dbReference>
<proteinExistence type="inferred from homology"/>
<dbReference type="Pfam" id="PF07715">
    <property type="entry name" value="Plug"/>
    <property type="match status" value="1"/>
</dbReference>
<dbReference type="GO" id="GO:0038023">
    <property type="term" value="F:signaling receptor activity"/>
    <property type="evidence" value="ECO:0007669"/>
    <property type="project" value="InterPro"/>
</dbReference>
<keyword evidence="12 20" id="KW-0675">Receptor</keyword>
<feature type="short sequence motif" description="TonB C-terminal box" evidence="15">
    <location>
        <begin position="716"/>
        <end position="733"/>
    </location>
</feature>
<dbReference type="Pfam" id="PF00593">
    <property type="entry name" value="TonB_dep_Rec_b-barrel"/>
    <property type="match status" value="1"/>
</dbReference>
<dbReference type="NCBIfam" id="TIGR01783">
    <property type="entry name" value="TonB-siderophor"/>
    <property type="match status" value="1"/>
</dbReference>
<keyword evidence="9" id="KW-0406">Ion transport</keyword>
<dbReference type="RefSeq" id="WP_094810977.1">
    <property type="nucleotide sequence ID" value="NZ_NEVU01000001.1"/>
</dbReference>
<dbReference type="GO" id="GO:0015344">
    <property type="term" value="F:siderophore uptake transmembrane transporter activity"/>
    <property type="evidence" value="ECO:0007669"/>
    <property type="project" value="TreeGrafter"/>
</dbReference>
<comment type="similarity">
    <text evidence="2 14 16">Belongs to the TonB-dependent receptor family.</text>
</comment>
<dbReference type="AlphaFoldDB" id="A0A261VVV9"/>
<keyword evidence="21" id="KW-1185">Reference proteome</keyword>
<dbReference type="CDD" id="cd01347">
    <property type="entry name" value="ligand_gated_channel"/>
    <property type="match status" value="1"/>
</dbReference>
<evidence type="ECO:0000256" key="3">
    <source>
        <dbReference type="ARBA" id="ARBA00022448"/>
    </source>
</evidence>
<protein>
    <submittedName>
        <fullName evidence="20">TonB-dependent siderophore receptor</fullName>
    </submittedName>
</protein>
<evidence type="ECO:0000313" key="20">
    <source>
        <dbReference type="EMBL" id="OZI77947.1"/>
    </source>
</evidence>
<keyword evidence="5" id="KW-0410">Iron transport</keyword>
<evidence type="ECO:0000256" key="1">
    <source>
        <dbReference type="ARBA" id="ARBA00004571"/>
    </source>
</evidence>
<evidence type="ECO:0000256" key="16">
    <source>
        <dbReference type="RuleBase" id="RU003357"/>
    </source>
</evidence>
<dbReference type="PROSITE" id="PS52016">
    <property type="entry name" value="TONB_DEPENDENT_REC_3"/>
    <property type="match status" value="1"/>
</dbReference>
<keyword evidence="11 14" id="KW-0472">Membrane</keyword>
<dbReference type="InterPro" id="IPR000531">
    <property type="entry name" value="Beta-barrel_TonB"/>
</dbReference>
<reference evidence="21" key="1">
    <citation type="submission" date="2017-05" db="EMBL/GenBank/DDBJ databases">
        <title>Complete and WGS of Bordetella genogroups.</title>
        <authorList>
            <person name="Spilker T."/>
            <person name="Lipuma J."/>
        </authorList>
    </citation>
    <scope>NUCLEOTIDE SEQUENCE [LARGE SCALE GENOMIC DNA]</scope>
    <source>
        <strain evidence="21">AU6712</strain>
    </source>
</reference>
<dbReference type="Gene3D" id="2.40.170.20">
    <property type="entry name" value="TonB-dependent receptor, beta-barrel domain"/>
    <property type="match status" value="1"/>
</dbReference>
<organism evidence="20 21">
    <name type="scientific">Bordetella genomosp. 12</name>
    <dbReference type="NCBI Taxonomy" id="463035"/>
    <lineage>
        <taxon>Bacteria</taxon>
        <taxon>Pseudomonadati</taxon>
        <taxon>Pseudomonadota</taxon>
        <taxon>Betaproteobacteria</taxon>
        <taxon>Burkholderiales</taxon>
        <taxon>Alcaligenaceae</taxon>
        <taxon>Bordetella</taxon>
    </lineage>
</organism>
<dbReference type="Gene3D" id="2.170.130.10">
    <property type="entry name" value="TonB-dependent receptor, plug domain"/>
    <property type="match status" value="1"/>
</dbReference>
<evidence type="ECO:0000256" key="12">
    <source>
        <dbReference type="ARBA" id="ARBA00023170"/>
    </source>
</evidence>
<keyword evidence="6 14" id="KW-0812">Transmembrane</keyword>
<gene>
    <name evidence="20" type="ORF">CAL22_05345</name>
</gene>
<evidence type="ECO:0000256" key="9">
    <source>
        <dbReference type="ARBA" id="ARBA00023065"/>
    </source>
</evidence>
<keyword evidence="8" id="KW-0408">Iron</keyword>
<dbReference type="InterPro" id="IPR037066">
    <property type="entry name" value="Plug_dom_sf"/>
</dbReference>
<dbReference type="GO" id="GO:0009279">
    <property type="term" value="C:cell outer membrane"/>
    <property type="evidence" value="ECO:0007669"/>
    <property type="project" value="UniProtKB-SubCell"/>
</dbReference>
<feature type="domain" description="TonB-dependent receptor-like beta-barrel" evidence="18">
    <location>
        <begin position="253"/>
        <end position="699"/>
    </location>
</feature>
<evidence type="ECO:0000256" key="17">
    <source>
        <dbReference type="SAM" id="SignalP"/>
    </source>
</evidence>
<evidence type="ECO:0000256" key="10">
    <source>
        <dbReference type="ARBA" id="ARBA00023077"/>
    </source>
</evidence>
<evidence type="ECO:0000256" key="5">
    <source>
        <dbReference type="ARBA" id="ARBA00022496"/>
    </source>
</evidence>
<keyword evidence="13 14" id="KW-0998">Cell outer membrane</keyword>
<evidence type="ECO:0000256" key="11">
    <source>
        <dbReference type="ARBA" id="ARBA00023136"/>
    </source>
</evidence>
<sequence>MKKLPRLAYLAAVLPWGVLQAQSAPAVGSDNSVTLGSIKVEASADASAAGLAPAFDGGQVATGSRAGILGTRDNLETPFSMTSYTSELIKDRQARSVADVLQNDPGVRVARGFGNFQESYFVRGFLLSSEDIAYNGLYGLMPRQYIASEFFERVEVLRGASNFLTGTPPTGGGVGGAINLVPKRAPSEPLTEFTTGISSGGAAQFSADIARRFGPDDSTGIRVNVGQRGGESEVDGEFGRTTAALVGLDWHNDRARLSADIGYQYNRIKRGRPNVTLASNATSVPDAPHSSTNYAQDWSYSNERDVFGTVRGEYDLTDKLTAYAAYGHRDSKEKNSLANVNNVDASGNGDFYRFDNARKDKVDTGEIGVRAKLDTGPVKHEAVLAASYFELEKKNAYAMDYANSTATNIYNPVRVAQPAFSAATLFGNDLGDPALNGRVRMTSLALGDTMSVLDDSVLLTLGLRHQRLYSRDFAYNTGVGSKAYDESRNSPAAGIVWRVTPEVSLYANYIEALTAGDTAPANANGLPVTNSGSMLRPYVSKQKEVGVKLQRDGLGAGLAFFSTDKPRAYVNANQEFTESGKDRHQGLELTWYGQATSSVRVLGGLTWLDAKQRSTGSASTDGKRVIGVPQYQANLGVEWDIPGVEGLSIDGRVVYTGSSYVDSTNTLKAPSWTRLDAGVRYATEINGHTVVWRARVENLANRDYWASVGGYPGNGYLVQGAPRTFTLTASMAF</sequence>
<evidence type="ECO:0000256" key="4">
    <source>
        <dbReference type="ARBA" id="ARBA00022452"/>
    </source>
</evidence>
<accession>A0A261VVV9</accession>
<dbReference type="SUPFAM" id="SSF56935">
    <property type="entry name" value="Porins"/>
    <property type="match status" value="1"/>
</dbReference>
<evidence type="ECO:0000259" key="18">
    <source>
        <dbReference type="Pfam" id="PF00593"/>
    </source>
</evidence>
<dbReference type="InterPro" id="IPR039426">
    <property type="entry name" value="TonB-dep_rcpt-like"/>
</dbReference>
<keyword evidence="3 14" id="KW-0813">Transport</keyword>
<feature type="signal peptide" evidence="17">
    <location>
        <begin position="1"/>
        <end position="21"/>
    </location>
</feature>
<evidence type="ECO:0000256" key="8">
    <source>
        <dbReference type="ARBA" id="ARBA00023004"/>
    </source>
</evidence>
<dbReference type="OrthoDB" id="5346107at2"/>
<evidence type="ECO:0000256" key="13">
    <source>
        <dbReference type="ARBA" id="ARBA00023237"/>
    </source>
</evidence>
<evidence type="ECO:0000256" key="15">
    <source>
        <dbReference type="PROSITE-ProRule" id="PRU10144"/>
    </source>
</evidence>
<name>A0A261VVV9_9BORD</name>
<evidence type="ECO:0000259" key="19">
    <source>
        <dbReference type="Pfam" id="PF07715"/>
    </source>
</evidence>
<keyword evidence="7 17" id="KW-0732">Signal</keyword>
<dbReference type="PROSITE" id="PS01156">
    <property type="entry name" value="TONB_DEPENDENT_REC_2"/>
    <property type="match status" value="1"/>
</dbReference>
<dbReference type="EMBL" id="NEVU01000001">
    <property type="protein sequence ID" value="OZI77947.1"/>
    <property type="molecule type" value="Genomic_DNA"/>
</dbReference>
<dbReference type="PANTHER" id="PTHR32552">
    <property type="entry name" value="FERRICHROME IRON RECEPTOR-RELATED"/>
    <property type="match status" value="1"/>
</dbReference>
<dbReference type="InterPro" id="IPR036942">
    <property type="entry name" value="Beta-barrel_TonB_sf"/>
</dbReference>
<evidence type="ECO:0000313" key="21">
    <source>
        <dbReference type="Proteomes" id="UP000216429"/>
    </source>
</evidence>
<evidence type="ECO:0000256" key="7">
    <source>
        <dbReference type="ARBA" id="ARBA00022729"/>
    </source>
</evidence>
<dbReference type="PANTHER" id="PTHR32552:SF82">
    <property type="entry name" value="FCUA PROTEIN"/>
    <property type="match status" value="1"/>
</dbReference>
<dbReference type="Proteomes" id="UP000216429">
    <property type="component" value="Unassembled WGS sequence"/>
</dbReference>
<comment type="caution">
    <text evidence="20">The sequence shown here is derived from an EMBL/GenBank/DDBJ whole genome shotgun (WGS) entry which is preliminary data.</text>
</comment>
<keyword evidence="10 16" id="KW-0798">TonB box</keyword>
<dbReference type="InterPro" id="IPR012910">
    <property type="entry name" value="Plug_dom"/>
</dbReference>
<evidence type="ECO:0000256" key="14">
    <source>
        <dbReference type="PROSITE-ProRule" id="PRU01360"/>
    </source>
</evidence>
<feature type="chain" id="PRO_5012288993" evidence="17">
    <location>
        <begin position="22"/>
        <end position="733"/>
    </location>
</feature>